<proteinExistence type="predicted"/>
<comment type="caution">
    <text evidence="1">The sequence shown here is derived from an EMBL/GenBank/DDBJ whole genome shotgun (WGS) entry which is preliminary data.</text>
</comment>
<dbReference type="Proteomes" id="UP000654604">
    <property type="component" value="Unassembled WGS sequence"/>
</dbReference>
<evidence type="ECO:0000313" key="2">
    <source>
        <dbReference type="Proteomes" id="UP000654604"/>
    </source>
</evidence>
<dbReference type="EMBL" id="JADEWC010000010">
    <property type="protein sequence ID" value="MBE9222281.1"/>
    <property type="molecule type" value="Genomic_DNA"/>
</dbReference>
<organism evidence="1 2">
    <name type="scientific">Cyanobacterium stanieri LEGE 03274</name>
    <dbReference type="NCBI Taxonomy" id="1828756"/>
    <lineage>
        <taxon>Bacteria</taxon>
        <taxon>Bacillati</taxon>
        <taxon>Cyanobacteriota</taxon>
        <taxon>Cyanophyceae</taxon>
        <taxon>Oscillatoriophycideae</taxon>
        <taxon>Chroococcales</taxon>
        <taxon>Geminocystaceae</taxon>
        <taxon>Cyanobacterium</taxon>
    </lineage>
</organism>
<sequence>MPIPSYPKQYRAIGIIRGKYTPLEGKLTKGIMETREGQKCDTVILSRAISAIKNHVDVNKIQNWIVYPHKVRNGDQLYLQIVGICPDESHNIISEKGFKKDYFSIRGEVLYFNRKNEKVIVKIRFNRRIKGKKSRFFKLELKGIINNNSIHHFYDFDVVLNDSKLVIQQYIDLGLIAVNI</sequence>
<gene>
    <name evidence="1" type="ORF">IQ215_06185</name>
</gene>
<name>A0ABR9V311_9CHRO</name>
<protein>
    <submittedName>
        <fullName evidence="1">2-dehydropantoate 2-reductase</fullName>
    </submittedName>
</protein>
<reference evidence="1 2" key="1">
    <citation type="submission" date="2020-10" db="EMBL/GenBank/DDBJ databases">
        <authorList>
            <person name="Castelo-Branco R."/>
            <person name="Eusebio N."/>
            <person name="Adriana R."/>
            <person name="Vieira A."/>
            <person name="Brugerolle De Fraissinette N."/>
            <person name="Rezende De Castro R."/>
            <person name="Schneider M.P."/>
            <person name="Vasconcelos V."/>
            <person name="Leao P.N."/>
        </authorList>
    </citation>
    <scope>NUCLEOTIDE SEQUENCE [LARGE SCALE GENOMIC DNA]</scope>
    <source>
        <strain evidence="1 2">LEGE 03274</strain>
    </source>
</reference>
<accession>A0ABR9V311</accession>
<keyword evidence="2" id="KW-1185">Reference proteome</keyword>
<evidence type="ECO:0000313" key="1">
    <source>
        <dbReference type="EMBL" id="MBE9222281.1"/>
    </source>
</evidence>